<feature type="compositionally biased region" description="Low complexity" evidence="4">
    <location>
        <begin position="203"/>
        <end position="216"/>
    </location>
</feature>
<protein>
    <submittedName>
        <fullName evidence="5">Uncharacterized protein</fullName>
    </submittedName>
</protein>
<organism evidence="5 6">
    <name type="scientific">Porites lobata</name>
    <dbReference type="NCBI Taxonomy" id="104759"/>
    <lineage>
        <taxon>Eukaryota</taxon>
        <taxon>Metazoa</taxon>
        <taxon>Cnidaria</taxon>
        <taxon>Anthozoa</taxon>
        <taxon>Hexacorallia</taxon>
        <taxon>Scleractinia</taxon>
        <taxon>Fungiina</taxon>
        <taxon>Poritidae</taxon>
        <taxon>Porites</taxon>
    </lineage>
</organism>
<dbReference type="Proteomes" id="UP001159405">
    <property type="component" value="Unassembled WGS sequence"/>
</dbReference>
<name>A0ABN8N6Y0_9CNID</name>
<reference evidence="5 6" key="1">
    <citation type="submission" date="2022-05" db="EMBL/GenBank/DDBJ databases">
        <authorList>
            <consortium name="Genoscope - CEA"/>
            <person name="William W."/>
        </authorList>
    </citation>
    <scope>NUCLEOTIDE SEQUENCE [LARGE SCALE GENOMIC DNA]</scope>
</reference>
<evidence type="ECO:0000313" key="6">
    <source>
        <dbReference type="Proteomes" id="UP001159405"/>
    </source>
</evidence>
<feature type="region of interest" description="Disordered" evidence="4">
    <location>
        <begin position="38"/>
        <end position="64"/>
    </location>
</feature>
<evidence type="ECO:0000256" key="3">
    <source>
        <dbReference type="ARBA" id="ARBA00023136"/>
    </source>
</evidence>
<keyword evidence="6" id="KW-1185">Reference proteome</keyword>
<keyword evidence="3" id="KW-0472">Membrane</keyword>
<dbReference type="EMBL" id="CALNXK010000008">
    <property type="protein sequence ID" value="CAH3040775.1"/>
    <property type="molecule type" value="Genomic_DNA"/>
</dbReference>
<proteinExistence type="predicted"/>
<accession>A0ABN8N6Y0</accession>
<evidence type="ECO:0000256" key="2">
    <source>
        <dbReference type="ARBA" id="ARBA00022553"/>
    </source>
</evidence>
<dbReference type="PANTHER" id="PTHR28664:SF4">
    <property type="entry name" value="TIGHT JUNCTION-ASSOCIATED PROTEIN 1"/>
    <property type="match status" value="1"/>
</dbReference>
<comment type="subcellular location">
    <subcellularLocation>
        <location evidence="1">Membrane</location>
        <topology evidence="1">Peripheral membrane protein</topology>
    </subcellularLocation>
</comment>
<evidence type="ECO:0000256" key="4">
    <source>
        <dbReference type="SAM" id="MobiDB-lite"/>
    </source>
</evidence>
<evidence type="ECO:0000256" key="1">
    <source>
        <dbReference type="ARBA" id="ARBA00004170"/>
    </source>
</evidence>
<sequence>MAQPCCGTCGCTNSCDQLRLENQELKVKIQTLEEKTTCAEEKGDNGVASHDAEKNENTIPVNEQTESALESSQEHIKRLKSDYDDVVKKNQELENRILQLADQMQSEKARFEETVGVMSKQLMDFVEKMNDLEQECIKNKRDCSLVVQLLKCNQSLDKKFVAQKVETLPSDLKEKMQEELELKPKNQPLSHPAWSRKLWRTKSASSASTSSSHHSSFTQNGH</sequence>
<dbReference type="InterPro" id="IPR043441">
    <property type="entry name" value="Tjap1/BEGAIN"/>
</dbReference>
<evidence type="ECO:0000313" key="5">
    <source>
        <dbReference type="EMBL" id="CAH3040775.1"/>
    </source>
</evidence>
<comment type="caution">
    <text evidence="5">The sequence shown here is derived from an EMBL/GenBank/DDBJ whole genome shotgun (WGS) entry which is preliminary data.</text>
</comment>
<feature type="compositionally biased region" description="Basic and acidic residues" evidence="4">
    <location>
        <begin position="38"/>
        <end position="56"/>
    </location>
</feature>
<feature type="region of interest" description="Disordered" evidence="4">
    <location>
        <begin position="176"/>
        <end position="222"/>
    </location>
</feature>
<gene>
    <name evidence="5" type="ORF">PLOB_00045425</name>
</gene>
<dbReference type="PANTHER" id="PTHR28664">
    <property type="entry name" value="TIGHT JUNCTION-ASSOCIATED PROTEIN 1"/>
    <property type="match status" value="1"/>
</dbReference>
<keyword evidence="2" id="KW-0597">Phosphoprotein</keyword>